<sequence length="400" mass="44038">MAPSSYLLSESQKSPRHVSFVLGGPASSPPSETPPSSPHSPHSYSSWDEGVNRVHRRRARSREISTFSSPCPPSTPRKRLSEGAELELINSYLSEETASINQTPSLPIPPFCTPEEAKSIEFFDFGFDSNKKSSIASSVIREEDSENDVEKESLIQRHRNFACADLPRLQSARNSTQSYTSSTAFNASSTVERNSAPDVLSSEFERRNITKIQSTWPSATPAHVSREGPYLSAIEMAQCPSLSSSRPPSSGIDTSVSETPTLNIRPFGPPPSIHCRGSSRAGSPTHSIARKPVGLRVRPATSPEPSRSEATLVSHGTPTERLFPAHRNSNSLQQNMSFFEDDDEKTRLVDYLKWRRHSRKASDGFGSSAVERRQEKGWKHGRGGKWAARIARRLSCGCTS</sequence>
<proteinExistence type="predicted"/>
<accession>A0A6A6P9Z8</accession>
<evidence type="ECO:0000313" key="2">
    <source>
        <dbReference type="EMBL" id="KAF2460708.1"/>
    </source>
</evidence>
<feature type="compositionally biased region" description="Pro residues" evidence="1">
    <location>
        <begin position="27"/>
        <end position="38"/>
    </location>
</feature>
<organism evidence="2 3">
    <name type="scientific">Lineolata rhizophorae</name>
    <dbReference type="NCBI Taxonomy" id="578093"/>
    <lineage>
        <taxon>Eukaryota</taxon>
        <taxon>Fungi</taxon>
        <taxon>Dikarya</taxon>
        <taxon>Ascomycota</taxon>
        <taxon>Pezizomycotina</taxon>
        <taxon>Dothideomycetes</taxon>
        <taxon>Dothideomycetes incertae sedis</taxon>
        <taxon>Lineolatales</taxon>
        <taxon>Lineolataceae</taxon>
        <taxon>Lineolata</taxon>
    </lineage>
</organism>
<protein>
    <submittedName>
        <fullName evidence="2">Uncharacterized protein</fullName>
    </submittedName>
</protein>
<name>A0A6A6P9Z8_9PEZI</name>
<feature type="region of interest" description="Disordered" evidence="1">
    <location>
        <begin position="174"/>
        <end position="199"/>
    </location>
</feature>
<feature type="compositionally biased region" description="Polar residues" evidence="1">
    <location>
        <begin position="251"/>
        <end position="262"/>
    </location>
</feature>
<feature type="compositionally biased region" description="Polar residues" evidence="1">
    <location>
        <begin position="1"/>
        <end position="12"/>
    </location>
</feature>
<evidence type="ECO:0000313" key="3">
    <source>
        <dbReference type="Proteomes" id="UP000799766"/>
    </source>
</evidence>
<feature type="compositionally biased region" description="Low complexity" evidence="1">
    <location>
        <begin position="240"/>
        <end position="250"/>
    </location>
</feature>
<dbReference type="Proteomes" id="UP000799766">
    <property type="component" value="Unassembled WGS sequence"/>
</dbReference>
<dbReference type="EMBL" id="MU001673">
    <property type="protein sequence ID" value="KAF2460708.1"/>
    <property type="molecule type" value="Genomic_DNA"/>
</dbReference>
<keyword evidence="3" id="KW-1185">Reference proteome</keyword>
<feature type="region of interest" description="Disordered" evidence="1">
    <location>
        <begin position="239"/>
        <end position="314"/>
    </location>
</feature>
<evidence type="ECO:0000256" key="1">
    <source>
        <dbReference type="SAM" id="MobiDB-lite"/>
    </source>
</evidence>
<reference evidence="2" key="1">
    <citation type="journal article" date="2020" name="Stud. Mycol.">
        <title>101 Dothideomycetes genomes: a test case for predicting lifestyles and emergence of pathogens.</title>
        <authorList>
            <person name="Haridas S."/>
            <person name="Albert R."/>
            <person name="Binder M."/>
            <person name="Bloem J."/>
            <person name="Labutti K."/>
            <person name="Salamov A."/>
            <person name="Andreopoulos B."/>
            <person name="Baker S."/>
            <person name="Barry K."/>
            <person name="Bills G."/>
            <person name="Bluhm B."/>
            <person name="Cannon C."/>
            <person name="Castanera R."/>
            <person name="Culley D."/>
            <person name="Daum C."/>
            <person name="Ezra D."/>
            <person name="Gonzalez J."/>
            <person name="Henrissat B."/>
            <person name="Kuo A."/>
            <person name="Liang C."/>
            <person name="Lipzen A."/>
            <person name="Lutzoni F."/>
            <person name="Magnuson J."/>
            <person name="Mondo S."/>
            <person name="Nolan M."/>
            <person name="Ohm R."/>
            <person name="Pangilinan J."/>
            <person name="Park H.-J."/>
            <person name="Ramirez L."/>
            <person name="Alfaro M."/>
            <person name="Sun H."/>
            <person name="Tritt A."/>
            <person name="Yoshinaga Y."/>
            <person name="Zwiers L.-H."/>
            <person name="Turgeon B."/>
            <person name="Goodwin S."/>
            <person name="Spatafora J."/>
            <person name="Crous P."/>
            <person name="Grigoriev I."/>
        </authorList>
    </citation>
    <scope>NUCLEOTIDE SEQUENCE</scope>
    <source>
        <strain evidence="2">ATCC 16933</strain>
    </source>
</reference>
<feature type="compositionally biased region" description="Polar residues" evidence="1">
    <location>
        <begin position="174"/>
        <end position="193"/>
    </location>
</feature>
<feature type="compositionally biased region" description="Polar residues" evidence="1">
    <location>
        <begin position="303"/>
        <end position="314"/>
    </location>
</feature>
<dbReference type="AlphaFoldDB" id="A0A6A6P9Z8"/>
<feature type="region of interest" description="Disordered" evidence="1">
    <location>
        <begin position="1"/>
        <end position="83"/>
    </location>
</feature>
<gene>
    <name evidence="2" type="ORF">BDY21DRAFT_336180</name>
</gene>